<keyword evidence="2" id="KW-0472">Membrane</keyword>
<gene>
    <name evidence="3" type="ORF">O181_067401</name>
</gene>
<evidence type="ECO:0000313" key="3">
    <source>
        <dbReference type="EMBL" id="MBW0527686.1"/>
    </source>
</evidence>
<keyword evidence="4" id="KW-1185">Reference proteome</keyword>
<dbReference type="EMBL" id="AVOT02033738">
    <property type="protein sequence ID" value="MBW0527686.1"/>
    <property type="molecule type" value="Genomic_DNA"/>
</dbReference>
<reference evidence="3" key="1">
    <citation type="submission" date="2021-03" db="EMBL/GenBank/DDBJ databases">
        <title>Draft genome sequence of rust myrtle Austropuccinia psidii MF-1, a brazilian biotype.</title>
        <authorList>
            <person name="Quecine M.C."/>
            <person name="Pachon D.M.R."/>
            <person name="Bonatelli M.L."/>
            <person name="Correr F.H."/>
            <person name="Franceschini L.M."/>
            <person name="Leite T.F."/>
            <person name="Margarido G.R.A."/>
            <person name="Almeida C.A."/>
            <person name="Ferrarezi J.A."/>
            <person name="Labate C.A."/>
        </authorList>
    </citation>
    <scope>NUCLEOTIDE SEQUENCE</scope>
    <source>
        <strain evidence="3">MF-1</strain>
    </source>
</reference>
<dbReference type="Proteomes" id="UP000765509">
    <property type="component" value="Unassembled WGS sequence"/>
</dbReference>
<organism evidence="3 4">
    <name type="scientific">Austropuccinia psidii MF-1</name>
    <dbReference type="NCBI Taxonomy" id="1389203"/>
    <lineage>
        <taxon>Eukaryota</taxon>
        <taxon>Fungi</taxon>
        <taxon>Dikarya</taxon>
        <taxon>Basidiomycota</taxon>
        <taxon>Pucciniomycotina</taxon>
        <taxon>Pucciniomycetes</taxon>
        <taxon>Pucciniales</taxon>
        <taxon>Sphaerophragmiaceae</taxon>
        <taxon>Austropuccinia</taxon>
    </lineage>
</organism>
<comment type="caution">
    <text evidence="3">The sequence shown here is derived from an EMBL/GenBank/DDBJ whole genome shotgun (WGS) entry which is preliminary data.</text>
</comment>
<proteinExistence type="predicted"/>
<dbReference type="AlphaFoldDB" id="A0A9Q3ESU6"/>
<feature type="region of interest" description="Disordered" evidence="1">
    <location>
        <begin position="1"/>
        <end position="73"/>
    </location>
</feature>
<accession>A0A9Q3ESU6</accession>
<feature type="transmembrane region" description="Helical" evidence="2">
    <location>
        <begin position="109"/>
        <end position="129"/>
    </location>
</feature>
<keyword evidence="2" id="KW-0812">Transmembrane</keyword>
<evidence type="ECO:0000256" key="2">
    <source>
        <dbReference type="SAM" id="Phobius"/>
    </source>
</evidence>
<dbReference type="OrthoDB" id="5570013at2759"/>
<protein>
    <submittedName>
        <fullName evidence="3">Uncharacterized protein</fullName>
    </submittedName>
</protein>
<feature type="compositionally biased region" description="Polar residues" evidence="1">
    <location>
        <begin position="1"/>
        <end position="12"/>
    </location>
</feature>
<name>A0A9Q3ESU6_9BASI</name>
<sequence>MSDHQNLINSKNLDQDKKINQSHSNQTDRLLDQPGPSNPLANSNLSNHHDRPRTVRHHRRTLSGRSIRSGHFQFGPSYHPNIYPALNDPFTRQAKHAADNRARARFFKALFMAIGLWVVVGLVLGWAGFQRSGWADSNHRLNYGAKPFVPISDGHPVSCARFTKPHPIDYHSNTKMAGQIMISKAKFLFPLSKDDSFFFHSTGRFAKGHLSFETTESNHVQVQVDAFFNDDALIDLMTVCHLNNGDHQTQSLLNSLNPKNLGQNIGLGIYTPSPEVGPYPDSDLEFQVKIYLPRRLGSLFTLRVQSDLFFLTTTDLSSISFAQVKLFTTSASIIIENLVSEAVEVRTLNGLIQGTFHISRDLSLASTNGAIDIKVGLMSPLSINGNQTSLPNFSRATHHLDQNLEANESCTSSVSVDATTMNGAAEVKYIKHPVKIKLDSLVCSTNGRARVEHTSSYEGNFEAQTTWGSTDLKGPFSQQDPAGKNRPRQYFRQTNRDGLGYRYISGTVWWGDKSEKTRIEKGKSGHSLVKTTLGSAVIIFN</sequence>
<feature type="region of interest" description="Disordered" evidence="1">
    <location>
        <begin position="468"/>
        <end position="489"/>
    </location>
</feature>
<evidence type="ECO:0000256" key="1">
    <source>
        <dbReference type="SAM" id="MobiDB-lite"/>
    </source>
</evidence>
<evidence type="ECO:0000313" key="4">
    <source>
        <dbReference type="Proteomes" id="UP000765509"/>
    </source>
</evidence>
<keyword evidence="2" id="KW-1133">Transmembrane helix</keyword>